<dbReference type="AlphaFoldDB" id="A0A326U5M9"/>
<dbReference type="PRINTS" id="PR00080">
    <property type="entry name" value="SDRFAMILY"/>
</dbReference>
<evidence type="ECO:0000256" key="1">
    <source>
        <dbReference type="ARBA" id="ARBA00006484"/>
    </source>
</evidence>
<evidence type="ECO:0000259" key="3">
    <source>
        <dbReference type="SMART" id="SM00822"/>
    </source>
</evidence>
<dbReference type="PANTHER" id="PTHR42879">
    <property type="entry name" value="3-OXOACYL-(ACYL-CARRIER-PROTEIN) REDUCTASE"/>
    <property type="match status" value="1"/>
</dbReference>
<feature type="domain" description="Ketoreductase" evidence="3">
    <location>
        <begin position="8"/>
        <end position="205"/>
    </location>
</feature>
<keyword evidence="2" id="KW-0560">Oxidoreductase</keyword>
<dbReference type="SUPFAM" id="SSF51735">
    <property type="entry name" value="NAD(P)-binding Rossmann-fold domains"/>
    <property type="match status" value="1"/>
</dbReference>
<dbReference type="PRINTS" id="PR00081">
    <property type="entry name" value="GDHRDH"/>
</dbReference>
<dbReference type="SMART" id="SM00822">
    <property type="entry name" value="PKS_KR"/>
    <property type="match status" value="1"/>
</dbReference>
<accession>A0A326U5M9</accession>
<keyword evidence="5" id="KW-1185">Reference proteome</keyword>
<evidence type="ECO:0000313" key="5">
    <source>
        <dbReference type="Proteomes" id="UP000248806"/>
    </source>
</evidence>
<dbReference type="PROSITE" id="PS00061">
    <property type="entry name" value="ADH_SHORT"/>
    <property type="match status" value="1"/>
</dbReference>
<organism evidence="4 5">
    <name type="scientific">Thermosporothrix hazakensis</name>
    <dbReference type="NCBI Taxonomy" id="644383"/>
    <lineage>
        <taxon>Bacteria</taxon>
        <taxon>Bacillati</taxon>
        <taxon>Chloroflexota</taxon>
        <taxon>Ktedonobacteria</taxon>
        <taxon>Ktedonobacterales</taxon>
        <taxon>Thermosporotrichaceae</taxon>
        <taxon>Thermosporothrix</taxon>
    </lineage>
</organism>
<proteinExistence type="inferred from homology"/>
<dbReference type="RefSeq" id="WP_111323998.1">
    <property type="nucleotide sequence ID" value="NZ_BIFX01000002.1"/>
</dbReference>
<dbReference type="InterPro" id="IPR036291">
    <property type="entry name" value="NAD(P)-bd_dom_sf"/>
</dbReference>
<dbReference type="Proteomes" id="UP000248806">
    <property type="component" value="Unassembled WGS sequence"/>
</dbReference>
<dbReference type="Gene3D" id="3.40.50.720">
    <property type="entry name" value="NAD(P)-binding Rossmann-like Domain"/>
    <property type="match status" value="1"/>
</dbReference>
<dbReference type="InterPro" id="IPR020904">
    <property type="entry name" value="Sc_DH/Rdtase_CS"/>
</dbReference>
<dbReference type="FunFam" id="3.40.50.720:FF:000173">
    <property type="entry name" value="3-oxoacyl-[acyl-carrier protein] reductase"/>
    <property type="match status" value="1"/>
</dbReference>
<protein>
    <submittedName>
        <fullName evidence="4">3-oxoacyl-[acyl-carrier protein] reductase</fullName>
    </submittedName>
</protein>
<dbReference type="OrthoDB" id="9803333at2"/>
<dbReference type="CDD" id="cd05233">
    <property type="entry name" value="SDR_c"/>
    <property type="match status" value="1"/>
</dbReference>
<dbReference type="InterPro" id="IPR057326">
    <property type="entry name" value="KR_dom"/>
</dbReference>
<evidence type="ECO:0000313" key="4">
    <source>
        <dbReference type="EMBL" id="PZW27073.1"/>
    </source>
</evidence>
<comment type="similarity">
    <text evidence="1">Belongs to the short-chain dehydrogenases/reductases (SDR) family.</text>
</comment>
<dbReference type="InterPro" id="IPR002347">
    <property type="entry name" value="SDR_fam"/>
</dbReference>
<dbReference type="Pfam" id="PF13561">
    <property type="entry name" value="adh_short_C2"/>
    <property type="match status" value="1"/>
</dbReference>
<gene>
    <name evidence="4" type="ORF">EI42_03636</name>
</gene>
<dbReference type="InterPro" id="IPR050259">
    <property type="entry name" value="SDR"/>
</dbReference>
<dbReference type="GO" id="GO:0032787">
    <property type="term" value="P:monocarboxylic acid metabolic process"/>
    <property type="evidence" value="ECO:0007669"/>
    <property type="project" value="UniProtKB-ARBA"/>
</dbReference>
<dbReference type="GO" id="GO:0016491">
    <property type="term" value="F:oxidoreductase activity"/>
    <property type="evidence" value="ECO:0007669"/>
    <property type="project" value="UniProtKB-KW"/>
</dbReference>
<comment type="caution">
    <text evidence="4">The sequence shown here is derived from an EMBL/GenBank/DDBJ whole genome shotgun (WGS) entry which is preliminary data.</text>
</comment>
<dbReference type="EMBL" id="QKUF01000013">
    <property type="protein sequence ID" value="PZW27073.1"/>
    <property type="molecule type" value="Genomic_DNA"/>
</dbReference>
<name>A0A326U5M9_THEHA</name>
<evidence type="ECO:0000256" key="2">
    <source>
        <dbReference type="ARBA" id="ARBA00023002"/>
    </source>
</evidence>
<reference evidence="4 5" key="1">
    <citation type="submission" date="2018-06" db="EMBL/GenBank/DDBJ databases">
        <title>Genomic Encyclopedia of Archaeal and Bacterial Type Strains, Phase II (KMG-II): from individual species to whole genera.</title>
        <authorList>
            <person name="Goeker M."/>
        </authorList>
    </citation>
    <scope>NUCLEOTIDE SEQUENCE [LARGE SCALE GENOMIC DNA]</scope>
    <source>
        <strain evidence="4 5">ATCC BAA-1881</strain>
    </source>
</reference>
<sequence length="260" mass="27918">MDLQLQQRTVLVTGSSAGIGRATAIAFGQEGARVAVTYQKNREGAEQTAASVREAGGEALVVHYDLGDDDSIYQAIRQINEQWGTIDILVHNAADMLAIDGTKTTNDASDPLFETVEPARWRPAIRTGLEGAYLTTQYVLPGMRTQQWGRIVYISSTVVENGIPGMAAYASSKAGLHGLAQTLAHEVGPLNILTNIVMPGVVLTQRTRNSMPEEILGYAVQQVPTRRFAEPEDVASLVVFLASGRNQQINGEVVRVSGGA</sequence>